<proteinExistence type="predicted"/>
<dbReference type="InterPro" id="IPR001320">
    <property type="entry name" value="Iontro_rcpt_C"/>
</dbReference>
<keyword evidence="4 12" id="KW-0812">Transmembrane</keyword>
<dbReference type="GO" id="GO:0005886">
    <property type="term" value="C:plasma membrane"/>
    <property type="evidence" value="ECO:0007669"/>
    <property type="project" value="UniProtKB-SubCell"/>
</dbReference>
<evidence type="ECO:0000256" key="5">
    <source>
        <dbReference type="ARBA" id="ARBA00022989"/>
    </source>
</evidence>
<keyword evidence="10" id="KW-1071">Ligand-gated ion channel</keyword>
<evidence type="ECO:0000256" key="8">
    <source>
        <dbReference type="ARBA" id="ARBA00023170"/>
    </source>
</evidence>
<gene>
    <name evidence="15" type="ORF">LSH36_2g02018</name>
</gene>
<evidence type="ECO:0000259" key="13">
    <source>
        <dbReference type="SMART" id="SM00079"/>
    </source>
</evidence>
<sequence>MLRDFPRGKWPVLDMLKKLDSLVSCFVVIIIVGKVDSVAATPRKVELTLWTDLNDTVLPSTSGLFNSRQHGYDILSTINRISSLLEIDPNTDNFTMLLINCSVRLDGSLPLAKVACICYERQDWPQQIYDCAHSVERHQGDIMAAIMRQSAWRDAILFTNIKTSSLTVGQLDRTKRLNLDCSTSIFDLTNILQTYYTIDDYYNIMIDCDDDITASIMQQIKTAKAEAKETLKRSNYLLTTKGTFMHIGNLSHLVIDGDNVGVVWYERTVYSKVKLTEVMFQSRHLKGPEPAFRIERCMSDCNKRPDYMFVGVYCSPDQILNRDDRIVSAVFQQFYGRKIIVAGGDYPPYYLEPVDNKSDGGMGYEIVRLLGKHFNYSLEVVPPVDHKWGSVGSDGKWNGMVGMVLYGKADFCLGGITISKERASAIDFTTPHHEETNAVLINLPWKRWGFFYEVFNKNVWLAVVCLPLIPTIVLWLFERFFIYLSIDDKKDAFEDMLFQCYGVIMFQGANLSLKRLSVRLVFFCFWLTVIITMATYTGNLTASLAVRKVNMPFTTLREIAKRDDYTLAIKPGSIREALFQSSRKGSTYEALWQKIQKTPSKSFVKGSADAIARMTKDPSILYTADKTAIRNRMILTGSCSFVLLPEEYFPSGFGIGMRKGSPQIKHFNKLIRRMMEMGLTKFWENKYEVKDLCGDLTQASASGSAIAVEDSFWLFVILASGVTISLVVLIVECCAMAVRRKRQTRKKNSNIETMN</sequence>
<comment type="subcellular location">
    <subcellularLocation>
        <location evidence="1">Cell membrane</location>
        <topology evidence="1">Multi-pass membrane protein</topology>
    </subcellularLocation>
</comment>
<dbReference type="Gene3D" id="1.10.287.70">
    <property type="match status" value="1"/>
</dbReference>
<dbReference type="InterPro" id="IPR019594">
    <property type="entry name" value="Glu/Gly-bd"/>
</dbReference>
<evidence type="ECO:0000256" key="11">
    <source>
        <dbReference type="ARBA" id="ARBA00023303"/>
    </source>
</evidence>
<evidence type="ECO:0000256" key="9">
    <source>
        <dbReference type="ARBA" id="ARBA00023180"/>
    </source>
</evidence>
<dbReference type="AlphaFoldDB" id="A0AAD9KG55"/>
<evidence type="ECO:0000256" key="3">
    <source>
        <dbReference type="ARBA" id="ARBA00022475"/>
    </source>
</evidence>
<organism evidence="15 16">
    <name type="scientific">Paralvinella palmiformis</name>
    <dbReference type="NCBI Taxonomy" id="53620"/>
    <lineage>
        <taxon>Eukaryota</taxon>
        <taxon>Metazoa</taxon>
        <taxon>Spiralia</taxon>
        <taxon>Lophotrochozoa</taxon>
        <taxon>Annelida</taxon>
        <taxon>Polychaeta</taxon>
        <taxon>Sedentaria</taxon>
        <taxon>Canalipalpata</taxon>
        <taxon>Terebellida</taxon>
        <taxon>Terebelliformia</taxon>
        <taxon>Alvinellidae</taxon>
        <taxon>Paralvinella</taxon>
    </lineage>
</organism>
<keyword evidence="16" id="KW-1185">Reference proteome</keyword>
<evidence type="ECO:0000256" key="1">
    <source>
        <dbReference type="ARBA" id="ARBA00004651"/>
    </source>
</evidence>
<keyword evidence="7 12" id="KW-0472">Membrane</keyword>
<evidence type="ECO:0000256" key="2">
    <source>
        <dbReference type="ARBA" id="ARBA00022448"/>
    </source>
</evidence>
<dbReference type="Pfam" id="PF00060">
    <property type="entry name" value="Lig_chan"/>
    <property type="match status" value="1"/>
</dbReference>
<feature type="domain" description="Ionotropic glutamate receptor L-glutamate and glycine-binding" evidence="14">
    <location>
        <begin position="353"/>
        <end position="406"/>
    </location>
</feature>
<dbReference type="SMART" id="SM00918">
    <property type="entry name" value="Lig_chan-Glu_bd"/>
    <property type="match status" value="1"/>
</dbReference>
<keyword evidence="8" id="KW-0675">Receptor</keyword>
<dbReference type="SUPFAM" id="SSF53850">
    <property type="entry name" value="Periplasmic binding protein-like II"/>
    <property type="match status" value="1"/>
</dbReference>
<keyword evidence="2" id="KW-0813">Transport</keyword>
<feature type="transmembrane region" description="Helical" evidence="12">
    <location>
        <begin position="520"/>
        <end position="538"/>
    </location>
</feature>
<feature type="transmembrane region" description="Helical" evidence="12">
    <location>
        <begin position="459"/>
        <end position="477"/>
    </location>
</feature>
<evidence type="ECO:0000259" key="14">
    <source>
        <dbReference type="SMART" id="SM00918"/>
    </source>
</evidence>
<dbReference type="PANTHER" id="PTHR42643:SF24">
    <property type="entry name" value="IONOTROPIC RECEPTOR 60A"/>
    <property type="match status" value="1"/>
</dbReference>
<name>A0AAD9KG55_9ANNE</name>
<dbReference type="Gene3D" id="3.40.190.10">
    <property type="entry name" value="Periplasmic binding protein-like II"/>
    <property type="match status" value="1"/>
</dbReference>
<dbReference type="Pfam" id="PF10613">
    <property type="entry name" value="Lig_chan-Glu_bd"/>
    <property type="match status" value="1"/>
</dbReference>
<evidence type="ECO:0000313" key="15">
    <source>
        <dbReference type="EMBL" id="KAK2170522.1"/>
    </source>
</evidence>
<feature type="transmembrane region" description="Helical" evidence="12">
    <location>
        <begin position="712"/>
        <end position="738"/>
    </location>
</feature>
<evidence type="ECO:0000256" key="12">
    <source>
        <dbReference type="SAM" id="Phobius"/>
    </source>
</evidence>
<accession>A0AAD9KG55</accession>
<dbReference type="SMART" id="SM00079">
    <property type="entry name" value="PBPe"/>
    <property type="match status" value="1"/>
</dbReference>
<keyword evidence="11" id="KW-0407">Ion channel</keyword>
<protein>
    <submittedName>
        <fullName evidence="15">Uncharacterized protein</fullName>
    </submittedName>
</protein>
<evidence type="ECO:0000256" key="6">
    <source>
        <dbReference type="ARBA" id="ARBA00023065"/>
    </source>
</evidence>
<evidence type="ECO:0000256" key="10">
    <source>
        <dbReference type="ARBA" id="ARBA00023286"/>
    </source>
</evidence>
<evidence type="ECO:0000313" key="16">
    <source>
        <dbReference type="Proteomes" id="UP001208570"/>
    </source>
</evidence>
<dbReference type="PANTHER" id="PTHR42643">
    <property type="entry name" value="IONOTROPIC RECEPTOR 20A-RELATED"/>
    <property type="match status" value="1"/>
</dbReference>
<keyword evidence="9" id="KW-0325">Glycoprotein</keyword>
<comment type="caution">
    <text evidence="15">The sequence shown here is derived from an EMBL/GenBank/DDBJ whole genome shotgun (WGS) entry which is preliminary data.</text>
</comment>
<dbReference type="EMBL" id="JAODUP010000002">
    <property type="protein sequence ID" value="KAK2170522.1"/>
    <property type="molecule type" value="Genomic_DNA"/>
</dbReference>
<dbReference type="InterPro" id="IPR052192">
    <property type="entry name" value="Insect_Ionotropic_Sensory_Rcpt"/>
</dbReference>
<keyword evidence="3" id="KW-1003">Cell membrane</keyword>
<dbReference type="GO" id="GO:0015276">
    <property type="term" value="F:ligand-gated monoatomic ion channel activity"/>
    <property type="evidence" value="ECO:0007669"/>
    <property type="project" value="InterPro"/>
</dbReference>
<evidence type="ECO:0000256" key="4">
    <source>
        <dbReference type="ARBA" id="ARBA00022692"/>
    </source>
</evidence>
<feature type="domain" description="Ionotropic glutamate receptor C-terminal" evidence="13">
    <location>
        <begin position="338"/>
        <end position="687"/>
    </location>
</feature>
<dbReference type="Proteomes" id="UP001208570">
    <property type="component" value="Unassembled WGS sequence"/>
</dbReference>
<keyword evidence="6" id="KW-0406">Ion transport</keyword>
<keyword evidence="5 12" id="KW-1133">Transmembrane helix</keyword>
<reference evidence="15" key="1">
    <citation type="journal article" date="2023" name="Mol. Biol. Evol.">
        <title>Third-Generation Sequencing Reveals the Adaptive Role of the Epigenome in Three Deep-Sea Polychaetes.</title>
        <authorList>
            <person name="Perez M."/>
            <person name="Aroh O."/>
            <person name="Sun Y."/>
            <person name="Lan Y."/>
            <person name="Juniper S.K."/>
            <person name="Young C.R."/>
            <person name="Angers B."/>
            <person name="Qian P.Y."/>
        </authorList>
    </citation>
    <scope>NUCLEOTIDE SEQUENCE</scope>
    <source>
        <strain evidence="15">P08H-3</strain>
    </source>
</reference>
<evidence type="ECO:0000256" key="7">
    <source>
        <dbReference type="ARBA" id="ARBA00023136"/>
    </source>
</evidence>
<dbReference type="GO" id="GO:0050906">
    <property type="term" value="P:detection of stimulus involved in sensory perception"/>
    <property type="evidence" value="ECO:0007669"/>
    <property type="project" value="UniProtKB-ARBA"/>
</dbReference>